<comment type="function">
    <text evidence="7">Specifically methylates the N4 position of cytidine in position 1402 (C1402) of 16S rRNA.</text>
</comment>
<dbReference type="SUPFAM" id="SSF81799">
    <property type="entry name" value="Putative methyltransferase TM0872, insert domain"/>
    <property type="match status" value="1"/>
</dbReference>
<keyword evidence="8" id="KW-0175">Coiled coil</keyword>
<dbReference type="InterPro" id="IPR023397">
    <property type="entry name" value="SAM-dep_MeTrfase_MraW_recog"/>
</dbReference>
<feature type="binding site" evidence="7">
    <location>
        <begin position="32"/>
        <end position="34"/>
    </location>
    <ligand>
        <name>S-adenosyl-L-methionine</name>
        <dbReference type="ChEBI" id="CHEBI:59789"/>
    </ligand>
</feature>
<keyword evidence="2 7" id="KW-0963">Cytoplasm</keyword>
<feature type="coiled-coil region" evidence="8">
    <location>
        <begin position="201"/>
        <end position="228"/>
    </location>
</feature>
<evidence type="ECO:0000313" key="10">
    <source>
        <dbReference type="Proteomes" id="UP000789359"/>
    </source>
</evidence>
<evidence type="ECO:0000256" key="8">
    <source>
        <dbReference type="SAM" id="Coils"/>
    </source>
</evidence>
<comment type="subcellular location">
    <subcellularLocation>
        <location evidence="7">Cytoplasm</location>
    </subcellularLocation>
</comment>
<evidence type="ECO:0000256" key="2">
    <source>
        <dbReference type="ARBA" id="ARBA00022490"/>
    </source>
</evidence>
<dbReference type="Gene3D" id="1.10.150.170">
    <property type="entry name" value="Putative methyltransferase TM0872, insert domain"/>
    <property type="match status" value="1"/>
</dbReference>
<dbReference type="Proteomes" id="UP000789359">
    <property type="component" value="Unassembled WGS sequence"/>
</dbReference>
<dbReference type="EC" id="2.1.1.199" evidence="7"/>
<dbReference type="GO" id="GO:0032259">
    <property type="term" value="P:methylation"/>
    <property type="evidence" value="ECO:0007669"/>
    <property type="project" value="UniProtKB-KW"/>
</dbReference>
<feature type="binding site" evidence="7">
    <location>
        <position position="78"/>
    </location>
    <ligand>
        <name>S-adenosyl-L-methionine</name>
        <dbReference type="ChEBI" id="CHEBI:59789"/>
    </ligand>
</feature>
<dbReference type="SUPFAM" id="SSF53335">
    <property type="entry name" value="S-adenosyl-L-methionine-dependent methyltransferases"/>
    <property type="match status" value="1"/>
</dbReference>
<accession>A0ABN7K3T0</accession>
<dbReference type="InterPro" id="IPR029063">
    <property type="entry name" value="SAM-dependent_MTases_sf"/>
</dbReference>
<name>A0ABN7K3T0_9BACT</name>
<keyword evidence="5 7" id="KW-0808">Transferase</keyword>
<comment type="catalytic activity">
    <reaction evidence="7">
        <text>cytidine(1402) in 16S rRNA + S-adenosyl-L-methionine = N(4)-methylcytidine(1402) in 16S rRNA + S-adenosyl-L-homocysteine + H(+)</text>
        <dbReference type="Rhea" id="RHEA:42928"/>
        <dbReference type="Rhea" id="RHEA-COMP:10286"/>
        <dbReference type="Rhea" id="RHEA-COMP:10287"/>
        <dbReference type="ChEBI" id="CHEBI:15378"/>
        <dbReference type="ChEBI" id="CHEBI:57856"/>
        <dbReference type="ChEBI" id="CHEBI:59789"/>
        <dbReference type="ChEBI" id="CHEBI:74506"/>
        <dbReference type="ChEBI" id="CHEBI:82748"/>
        <dbReference type="EC" id="2.1.1.199"/>
    </reaction>
</comment>
<organism evidence="9 10">
    <name type="scientific">Campylobacter suis</name>
    <dbReference type="NCBI Taxonomy" id="2790657"/>
    <lineage>
        <taxon>Bacteria</taxon>
        <taxon>Pseudomonadati</taxon>
        <taxon>Campylobacterota</taxon>
        <taxon>Epsilonproteobacteria</taxon>
        <taxon>Campylobacterales</taxon>
        <taxon>Campylobacteraceae</taxon>
        <taxon>Campylobacter</taxon>
    </lineage>
</organism>
<dbReference type="PANTHER" id="PTHR11265:SF0">
    <property type="entry name" value="12S RRNA N4-METHYLCYTIDINE METHYLTRANSFERASE"/>
    <property type="match status" value="1"/>
</dbReference>
<evidence type="ECO:0000256" key="5">
    <source>
        <dbReference type="ARBA" id="ARBA00022679"/>
    </source>
</evidence>
<comment type="similarity">
    <text evidence="1 7">Belongs to the methyltransferase superfamily. RsmH family.</text>
</comment>
<dbReference type="PANTHER" id="PTHR11265">
    <property type="entry name" value="S-ADENOSYL-METHYLTRANSFERASE MRAW"/>
    <property type="match status" value="1"/>
</dbReference>
<dbReference type="HAMAP" id="MF_01007">
    <property type="entry name" value="16SrRNA_methyltr_H"/>
    <property type="match status" value="1"/>
</dbReference>
<dbReference type="InterPro" id="IPR002903">
    <property type="entry name" value="RsmH"/>
</dbReference>
<dbReference type="PIRSF" id="PIRSF004486">
    <property type="entry name" value="MraW"/>
    <property type="match status" value="1"/>
</dbReference>
<dbReference type="EMBL" id="CAJHOE010000001">
    <property type="protein sequence ID" value="CAD7287191.1"/>
    <property type="molecule type" value="Genomic_DNA"/>
</dbReference>
<evidence type="ECO:0000256" key="1">
    <source>
        <dbReference type="ARBA" id="ARBA00010396"/>
    </source>
</evidence>
<keyword evidence="10" id="KW-1185">Reference proteome</keyword>
<feature type="binding site" evidence="7">
    <location>
        <position position="106"/>
    </location>
    <ligand>
        <name>S-adenosyl-L-methionine</name>
        <dbReference type="ChEBI" id="CHEBI:59789"/>
    </ligand>
</feature>
<feature type="binding site" evidence="7">
    <location>
        <position position="99"/>
    </location>
    <ligand>
        <name>S-adenosyl-L-methionine</name>
        <dbReference type="ChEBI" id="CHEBI:59789"/>
    </ligand>
</feature>
<dbReference type="RefSeq" id="WP_230056579.1">
    <property type="nucleotide sequence ID" value="NZ_CAJHOE010000001.1"/>
</dbReference>
<keyword evidence="3 7" id="KW-0698">rRNA processing</keyword>
<sequence>MQSPHKSVLLDEVKEIFTQIGGIFIDCTLGYAGHSSEILENNKNIKLIACDRDDEAINFSTKRLANFGERVKIYKSTFSNLLDKLDKNELKNVRGILADIGVSSLQIDKNERGFSINSNTLDMRMDTSSGISAYEVVNSYSHDELSRIFFEYGELKNAKNIASKIVSAREQAPIKSAKELSEIVGTKSFNGRSVSPAILAFQAIRIEINNELNELKNLLQSIKNSELNDCLVCIISFHSLEDRIVKNTFKDWAKSCICPSGVMRCVCGNNHAIGKIMTKKAITPSQAEIKQNSRSSCAKMRVFKVSR</sequence>
<dbReference type="GO" id="GO:0008168">
    <property type="term" value="F:methyltransferase activity"/>
    <property type="evidence" value="ECO:0007669"/>
    <property type="project" value="UniProtKB-KW"/>
</dbReference>
<proteinExistence type="inferred from homology"/>
<dbReference type="Gene3D" id="3.40.50.150">
    <property type="entry name" value="Vaccinia Virus protein VP39"/>
    <property type="match status" value="1"/>
</dbReference>
<evidence type="ECO:0000256" key="7">
    <source>
        <dbReference type="HAMAP-Rule" id="MF_01007"/>
    </source>
</evidence>
<evidence type="ECO:0000256" key="6">
    <source>
        <dbReference type="ARBA" id="ARBA00022691"/>
    </source>
</evidence>
<evidence type="ECO:0000256" key="4">
    <source>
        <dbReference type="ARBA" id="ARBA00022603"/>
    </source>
</evidence>
<reference evidence="9 10" key="1">
    <citation type="submission" date="2020-11" db="EMBL/GenBank/DDBJ databases">
        <authorList>
            <person name="Peeters C."/>
        </authorList>
    </citation>
    <scope>NUCLEOTIDE SEQUENCE [LARGE SCALE GENOMIC DNA]</scope>
    <source>
        <strain evidence="9 10">LMG 8286</strain>
    </source>
</reference>
<evidence type="ECO:0000256" key="3">
    <source>
        <dbReference type="ARBA" id="ARBA00022552"/>
    </source>
</evidence>
<comment type="caution">
    <text evidence="9">The sequence shown here is derived from an EMBL/GenBank/DDBJ whole genome shotgun (WGS) entry which is preliminary data.</text>
</comment>
<feature type="binding site" evidence="7">
    <location>
        <position position="51"/>
    </location>
    <ligand>
        <name>S-adenosyl-L-methionine</name>
        <dbReference type="ChEBI" id="CHEBI:59789"/>
    </ligand>
</feature>
<dbReference type="NCBIfam" id="TIGR00006">
    <property type="entry name" value="16S rRNA (cytosine(1402)-N(4))-methyltransferase RsmH"/>
    <property type="match status" value="1"/>
</dbReference>
<protein>
    <recommendedName>
        <fullName evidence="7">Ribosomal RNA small subunit methyltransferase H</fullName>
        <ecNumber evidence="7">2.1.1.199</ecNumber>
    </recommendedName>
    <alternativeName>
        <fullName evidence="7">16S rRNA m(4)C1402 methyltransferase</fullName>
    </alternativeName>
    <alternativeName>
        <fullName evidence="7">rRNA (cytosine-N(4)-)-methyltransferase RsmH</fullName>
    </alternativeName>
</protein>
<keyword evidence="6 7" id="KW-0949">S-adenosyl-L-methionine</keyword>
<gene>
    <name evidence="7 9" type="primary">rsmH</name>
    <name evidence="9" type="ORF">LMG8286_00822</name>
</gene>
<dbReference type="Pfam" id="PF01795">
    <property type="entry name" value="Methyltransf_5"/>
    <property type="match status" value="1"/>
</dbReference>
<keyword evidence="4 7" id="KW-0489">Methyltransferase</keyword>
<evidence type="ECO:0000313" key="9">
    <source>
        <dbReference type="EMBL" id="CAD7287191.1"/>
    </source>
</evidence>